<evidence type="ECO:0000259" key="11">
    <source>
        <dbReference type="SMART" id="SM00382"/>
    </source>
</evidence>
<dbReference type="GO" id="GO:0005524">
    <property type="term" value="F:ATP binding"/>
    <property type="evidence" value="ECO:0007669"/>
    <property type="project" value="UniProtKB-KW"/>
</dbReference>
<protein>
    <recommendedName>
        <fullName evidence="3 9">DNA repair protein RecN</fullName>
    </recommendedName>
    <alternativeName>
        <fullName evidence="8 9">Recombination protein N</fullName>
    </alternativeName>
</protein>
<comment type="similarity">
    <text evidence="2 9">Belongs to the RecN family.</text>
</comment>
<keyword evidence="6" id="KW-0067">ATP-binding</keyword>
<evidence type="ECO:0000256" key="4">
    <source>
        <dbReference type="ARBA" id="ARBA00022741"/>
    </source>
</evidence>
<dbReference type="InterPro" id="IPR025662">
    <property type="entry name" value="Sigma_54_int_dom_ATP-bd_1"/>
</dbReference>
<accession>A0A1B2I4T6</accession>
<dbReference type="PANTHER" id="PTHR11059:SF0">
    <property type="entry name" value="DNA REPAIR PROTEIN RECN"/>
    <property type="match status" value="1"/>
</dbReference>
<dbReference type="InterPro" id="IPR027417">
    <property type="entry name" value="P-loop_NTPase"/>
</dbReference>
<dbReference type="Gene3D" id="3.40.50.300">
    <property type="entry name" value="P-loop containing nucleotide triphosphate hydrolases"/>
    <property type="match status" value="2"/>
</dbReference>
<keyword evidence="5 9" id="KW-0227">DNA damage</keyword>
<evidence type="ECO:0000256" key="7">
    <source>
        <dbReference type="ARBA" id="ARBA00023204"/>
    </source>
</evidence>
<dbReference type="GO" id="GO:0006310">
    <property type="term" value="P:DNA recombination"/>
    <property type="evidence" value="ECO:0007669"/>
    <property type="project" value="InterPro"/>
</dbReference>
<evidence type="ECO:0000256" key="9">
    <source>
        <dbReference type="PIRNR" id="PIRNR003128"/>
    </source>
</evidence>
<dbReference type="STRING" id="1197717.BED41_07740"/>
<keyword evidence="4" id="KW-0547">Nucleotide-binding</keyword>
<dbReference type="SMART" id="SM00382">
    <property type="entry name" value="AAA"/>
    <property type="match status" value="1"/>
</dbReference>
<dbReference type="Proteomes" id="UP000093044">
    <property type="component" value="Chromosome"/>
</dbReference>
<dbReference type="GO" id="GO:0043590">
    <property type="term" value="C:bacterial nucleoid"/>
    <property type="evidence" value="ECO:0007669"/>
    <property type="project" value="TreeGrafter"/>
</dbReference>
<dbReference type="Pfam" id="PF02463">
    <property type="entry name" value="SMC_N"/>
    <property type="match status" value="1"/>
</dbReference>
<dbReference type="RefSeq" id="WP_066744606.1">
    <property type="nucleotide sequence ID" value="NZ_CP016757.1"/>
</dbReference>
<feature type="domain" description="AAA+ ATPase" evidence="11">
    <location>
        <begin position="21"/>
        <end position="506"/>
    </location>
</feature>
<evidence type="ECO:0000256" key="8">
    <source>
        <dbReference type="ARBA" id="ARBA00033408"/>
    </source>
</evidence>
<dbReference type="SUPFAM" id="SSF52540">
    <property type="entry name" value="P-loop containing nucleoside triphosphate hydrolases"/>
    <property type="match status" value="1"/>
</dbReference>
<evidence type="ECO:0000313" key="12">
    <source>
        <dbReference type="EMBL" id="ANZ44976.1"/>
    </source>
</evidence>
<keyword evidence="10" id="KW-0175">Coiled coil</keyword>
<reference evidence="12" key="1">
    <citation type="submission" date="2016-08" db="EMBL/GenBank/DDBJ databases">
        <title>Complete genome of Cloacibacillus porcorum.</title>
        <authorList>
            <person name="Looft T."/>
            <person name="Bayles D.O."/>
            <person name="Alt D.P."/>
        </authorList>
    </citation>
    <scope>NUCLEOTIDE SEQUENCE [LARGE SCALE GENOMIC DNA]</scope>
    <source>
        <strain evidence="12">CL-84</strain>
    </source>
</reference>
<sequence length="553" mass="60853">MIEELEIHGVGGIRETSLSFGGNFIVITGESGAGKSSLVRALEFIAGRRAQLNHIHTLEEACEVRAVMTSEPIPGISEKCQPQDKMLIARRTFARSGKGRASLQEQTVPLTILAHAMETNVVIQSQFAQLGLLDPLKQLELVDSCGGEELKRALAELEIAFTSALATEKEIFALKKRRKESENRFDDAPSVLRQIKALELKADSEAEWEKELREMERGEAVRRSLRLIAEKMNNAEGGLLDQLEKIAKDLYGYASGDDKRWHEAIEKTLSGAQELSNLISEACRGAASAEDNEEAKERLEKKLGMLRKMKRTLNIQSAAALLAYAAEAEKELEWLKESHKELEDLEKRALALRRETSRLAIEVRALRKASAQALAAKVNEHLGGLGMEYAAFNIEIEPLDRVRSTGAENAIFTLALPDQKPLPVGKNASGGELSRILIALQLSVGDDKLPGTLVFDEVEAGLGGKTALFAGCKLRQLSRRCRTILITHQATIAAMADQHFVVKREGENTEITEVAGEAREREIARMLSGDESSYEALEHAKALLENSGGEQLF</sequence>
<evidence type="ECO:0000256" key="1">
    <source>
        <dbReference type="ARBA" id="ARBA00003618"/>
    </source>
</evidence>
<dbReference type="InterPro" id="IPR004604">
    <property type="entry name" value="DNA_recomb/repair_RecN"/>
</dbReference>
<dbReference type="PIRSF" id="PIRSF003128">
    <property type="entry name" value="RecN"/>
    <property type="match status" value="1"/>
</dbReference>
<gene>
    <name evidence="12" type="ORF">BED41_07740</name>
</gene>
<evidence type="ECO:0000256" key="5">
    <source>
        <dbReference type="ARBA" id="ARBA00022763"/>
    </source>
</evidence>
<name>A0A1B2I4T6_9BACT</name>
<comment type="function">
    <text evidence="1 9">May be involved in recombinational repair of damaged DNA.</text>
</comment>
<evidence type="ECO:0000256" key="6">
    <source>
        <dbReference type="ARBA" id="ARBA00022840"/>
    </source>
</evidence>
<proteinExistence type="inferred from homology"/>
<dbReference type="GO" id="GO:0006281">
    <property type="term" value="P:DNA repair"/>
    <property type="evidence" value="ECO:0007669"/>
    <property type="project" value="UniProtKB-KW"/>
</dbReference>
<dbReference type="PROSITE" id="PS00675">
    <property type="entry name" value="SIGMA54_INTERACT_1"/>
    <property type="match status" value="1"/>
</dbReference>
<dbReference type="GeneID" id="83057742"/>
<evidence type="ECO:0000256" key="10">
    <source>
        <dbReference type="SAM" id="Coils"/>
    </source>
</evidence>
<keyword evidence="13" id="KW-1185">Reference proteome</keyword>
<dbReference type="InterPro" id="IPR003395">
    <property type="entry name" value="RecF/RecN/SMC_N"/>
</dbReference>
<evidence type="ECO:0000256" key="3">
    <source>
        <dbReference type="ARBA" id="ARBA00021315"/>
    </source>
</evidence>
<dbReference type="KEGG" id="cpor:BED41_07740"/>
<dbReference type="AlphaFoldDB" id="A0A1B2I4T6"/>
<dbReference type="PANTHER" id="PTHR11059">
    <property type="entry name" value="DNA REPAIR PROTEIN RECN"/>
    <property type="match status" value="1"/>
</dbReference>
<evidence type="ECO:0000313" key="13">
    <source>
        <dbReference type="Proteomes" id="UP000093044"/>
    </source>
</evidence>
<keyword evidence="7 9" id="KW-0234">DNA repair</keyword>
<dbReference type="InterPro" id="IPR003593">
    <property type="entry name" value="AAA+_ATPase"/>
</dbReference>
<organism evidence="12 13">
    <name type="scientific">Cloacibacillus porcorum</name>
    <dbReference type="NCBI Taxonomy" id="1197717"/>
    <lineage>
        <taxon>Bacteria</taxon>
        <taxon>Thermotogati</taxon>
        <taxon>Synergistota</taxon>
        <taxon>Synergistia</taxon>
        <taxon>Synergistales</taxon>
        <taxon>Synergistaceae</taxon>
        <taxon>Cloacibacillus</taxon>
    </lineage>
</organism>
<dbReference type="EMBL" id="CP016757">
    <property type="protein sequence ID" value="ANZ44976.1"/>
    <property type="molecule type" value="Genomic_DNA"/>
</dbReference>
<dbReference type="GO" id="GO:0009432">
    <property type="term" value="P:SOS response"/>
    <property type="evidence" value="ECO:0007669"/>
    <property type="project" value="TreeGrafter"/>
</dbReference>
<evidence type="ECO:0000256" key="2">
    <source>
        <dbReference type="ARBA" id="ARBA00009441"/>
    </source>
</evidence>
<feature type="coiled-coil region" evidence="10">
    <location>
        <begin position="289"/>
        <end position="362"/>
    </location>
</feature>